<evidence type="ECO:0000256" key="1">
    <source>
        <dbReference type="ARBA" id="ARBA00004245"/>
    </source>
</evidence>
<evidence type="ECO:0000256" key="3">
    <source>
        <dbReference type="ARBA" id="ARBA00022490"/>
    </source>
</evidence>
<feature type="compositionally biased region" description="Basic and acidic residues" evidence="9">
    <location>
        <begin position="398"/>
        <end position="407"/>
    </location>
</feature>
<dbReference type="eggNOG" id="KOG2398">
    <property type="taxonomic scope" value="Eukaryota"/>
</dbReference>
<keyword evidence="3" id="KW-0963">Cytoplasm</keyword>
<feature type="domain" description="F-BAR" evidence="11">
    <location>
        <begin position="1"/>
        <end position="261"/>
    </location>
</feature>
<dbReference type="HOGENOM" id="CLU_434790_0_0_1"/>
<dbReference type="CDD" id="cd00174">
    <property type="entry name" value="SH3"/>
    <property type="match status" value="1"/>
</dbReference>
<feature type="compositionally biased region" description="Polar residues" evidence="9">
    <location>
        <begin position="463"/>
        <end position="475"/>
    </location>
</feature>
<dbReference type="OrthoDB" id="27823at2759"/>
<dbReference type="SMART" id="SM00055">
    <property type="entry name" value="FCH"/>
    <property type="match status" value="1"/>
</dbReference>
<dbReference type="InterPro" id="IPR001060">
    <property type="entry name" value="FCH_dom"/>
</dbReference>
<evidence type="ECO:0000313" key="12">
    <source>
        <dbReference type="EMBL" id="CCE62414.1"/>
    </source>
</evidence>
<keyword evidence="7 8" id="KW-0175">Coiled coil</keyword>
<dbReference type="GO" id="GO:0072741">
    <property type="term" value="P:protein localization to cell division site"/>
    <property type="evidence" value="ECO:0007669"/>
    <property type="project" value="EnsemblFungi"/>
</dbReference>
<dbReference type="InterPro" id="IPR027267">
    <property type="entry name" value="AH/BAR_dom_sf"/>
</dbReference>
<evidence type="ECO:0000256" key="7">
    <source>
        <dbReference type="PROSITE-ProRule" id="PRU01077"/>
    </source>
</evidence>
<dbReference type="GO" id="GO:0090339">
    <property type="term" value="P:negative regulation of formin-nucleated actin cable assembly"/>
    <property type="evidence" value="ECO:0007669"/>
    <property type="project" value="EnsemblFungi"/>
</dbReference>
<dbReference type="GO" id="GO:0044697">
    <property type="term" value="C:HICS complex"/>
    <property type="evidence" value="ECO:0007669"/>
    <property type="project" value="EnsemblFungi"/>
</dbReference>
<dbReference type="OMA" id="RFAKSWN"/>
<dbReference type="Proteomes" id="UP000005666">
    <property type="component" value="Chromosome 3"/>
</dbReference>
<dbReference type="GO" id="GO:0009898">
    <property type="term" value="C:cytoplasmic side of plasma membrane"/>
    <property type="evidence" value="ECO:0007669"/>
    <property type="project" value="TreeGrafter"/>
</dbReference>
<dbReference type="SMART" id="SM00326">
    <property type="entry name" value="SH3"/>
    <property type="match status" value="1"/>
</dbReference>
<evidence type="ECO:0000256" key="4">
    <source>
        <dbReference type="ARBA" id="ARBA00022553"/>
    </source>
</evidence>
<keyword evidence="2 6" id="KW-0728">SH3 domain</keyword>
<dbReference type="AlphaFoldDB" id="G8BRN8"/>
<feature type="region of interest" description="Disordered" evidence="9">
    <location>
        <begin position="391"/>
        <end position="431"/>
    </location>
</feature>
<dbReference type="Pfam" id="PF00611">
    <property type="entry name" value="FCH"/>
    <property type="match status" value="1"/>
</dbReference>
<dbReference type="EMBL" id="HE612858">
    <property type="protein sequence ID" value="CCE62414.1"/>
    <property type="molecule type" value="Genomic_DNA"/>
</dbReference>
<dbReference type="PANTHER" id="PTHR23065:SF7">
    <property type="entry name" value="NOSTRIN, ISOFORM H"/>
    <property type="match status" value="1"/>
</dbReference>
<dbReference type="GO" id="GO:0051015">
    <property type="term" value="F:actin filament binding"/>
    <property type="evidence" value="ECO:0007669"/>
    <property type="project" value="EnsemblFungi"/>
</dbReference>
<evidence type="ECO:0000256" key="6">
    <source>
        <dbReference type="PROSITE-ProRule" id="PRU00192"/>
    </source>
</evidence>
<dbReference type="PROSITE" id="PS51741">
    <property type="entry name" value="F_BAR"/>
    <property type="match status" value="1"/>
</dbReference>
<feature type="coiled-coil region" evidence="8">
    <location>
        <begin position="137"/>
        <end position="201"/>
    </location>
</feature>
<feature type="compositionally biased region" description="Polar residues" evidence="9">
    <location>
        <begin position="408"/>
        <end position="431"/>
    </location>
</feature>
<dbReference type="InterPro" id="IPR001452">
    <property type="entry name" value="SH3_domain"/>
</dbReference>
<evidence type="ECO:0000313" key="13">
    <source>
        <dbReference type="Proteomes" id="UP000005666"/>
    </source>
</evidence>
<accession>G8BRN8</accession>
<reference evidence="12 13" key="1">
    <citation type="journal article" date="2011" name="Proc. Natl. Acad. Sci. U.S.A.">
        <title>Evolutionary erosion of yeast sex chromosomes by mating-type switching accidents.</title>
        <authorList>
            <person name="Gordon J.L."/>
            <person name="Armisen D."/>
            <person name="Proux-Wera E."/>
            <person name="Oheigeartaigh S.S."/>
            <person name="Byrne K.P."/>
            <person name="Wolfe K.H."/>
        </authorList>
    </citation>
    <scope>NUCLEOTIDE SEQUENCE [LARGE SCALE GENOMIC DNA]</scope>
    <source>
        <strain evidence="13">ATCC 24235 / CBS 4417 / NBRC 1672 / NRRL Y-8282 / UCD 70-5</strain>
    </source>
</reference>
<dbReference type="RefSeq" id="XP_003684848.1">
    <property type="nucleotide sequence ID" value="XM_003684800.1"/>
</dbReference>
<keyword evidence="13" id="KW-1185">Reference proteome</keyword>
<dbReference type="GO" id="GO:1903471">
    <property type="term" value="P:regulation of mitotic actomyosin contractile ring contraction"/>
    <property type="evidence" value="ECO:0007669"/>
    <property type="project" value="EnsemblFungi"/>
</dbReference>
<evidence type="ECO:0000259" key="10">
    <source>
        <dbReference type="PROSITE" id="PS50002"/>
    </source>
</evidence>
<dbReference type="GO" id="GO:0031671">
    <property type="term" value="P:primary cell septum biogenesis"/>
    <property type="evidence" value="ECO:0007669"/>
    <property type="project" value="EnsemblFungi"/>
</dbReference>
<dbReference type="InterPro" id="IPR031160">
    <property type="entry name" value="F_BAR_dom"/>
</dbReference>
<feature type="domain" description="SH3" evidence="10">
    <location>
        <begin position="603"/>
        <end position="670"/>
    </location>
</feature>
<comment type="subcellular location">
    <subcellularLocation>
        <location evidence="1">Cytoplasm</location>
        <location evidence="1">Cytoskeleton</location>
    </subcellularLocation>
</comment>
<dbReference type="GO" id="GO:0000144">
    <property type="term" value="C:cellular bud neck septin ring"/>
    <property type="evidence" value="ECO:0007669"/>
    <property type="project" value="EnsemblFungi"/>
</dbReference>
<dbReference type="GO" id="GO:0042802">
    <property type="term" value="F:identical protein binding"/>
    <property type="evidence" value="ECO:0007669"/>
    <property type="project" value="EnsemblFungi"/>
</dbReference>
<dbReference type="GeneID" id="11533452"/>
<proteinExistence type="predicted"/>
<dbReference type="InterPro" id="IPR036028">
    <property type="entry name" value="SH3-like_dom_sf"/>
</dbReference>
<dbReference type="Gene3D" id="2.30.30.40">
    <property type="entry name" value="SH3 Domains"/>
    <property type="match status" value="1"/>
</dbReference>
<dbReference type="GO" id="GO:0032038">
    <property type="term" value="F:myosin II heavy chain binding"/>
    <property type="evidence" value="ECO:0007669"/>
    <property type="project" value="EnsemblFungi"/>
</dbReference>
<evidence type="ECO:0000256" key="9">
    <source>
        <dbReference type="SAM" id="MobiDB-lite"/>
    </source>
</evidence>
<dbReference type="PANTHER" id="PTHR23065">
    <property type="entry name" value="PROLINE-SERINE-THREONINE PHOSPHATASE INTERACTING PROTEIN 1"/>
    <property type="match status" value="1"/>
</dbReference>
<organism evidence="12 13">
    <name type="scientific">Tetrapisispora phaffii (strain ATCC 24235 / CBS 4417 / NBRC 1672 / NRRL Y-8282 / UCD 70-5)</name>
    <name type="common">Yeast</name>
    <name type="synonym">Fabospora phaffii</name>
    <dbReference type="NCBI Taxonomy" id="1071381"/>
    <lineage>
        <taxon>Eukaryota</taxon>
        <taxon>Fungi</taxon>
        <taxon>Dikarya</taxon>
        <taxon>Ascomycota</taxon>
        <taxon>Saccharomycotina</taxon>
        <taxon>Saccharomycetes</taxon>
        <taxon>Saccharomycetales</taxon>
        <taxon>Saccharomycetaceae</taxon>
        <taxon>Tetrapisispora</taxon>
    </lineage>
</organism>
<evidence type="ECO:0000256" key="2">
    <source>
        <dbReference type="ARBA" id="ARBA00022443"/>
    </source>
</evidence>
<dbReference type="GO" id="GO:0051126">
    <property type="term" value="P:negative regulation of actin nucleation"/>
    <property type="evidence" value="ECO:0007669"/>
    <property type="project" value="EnsemblFungi"/>
</dbReference>
<gene>
    <name evidence="12" type="primary">TPHA0C02610</name>
    <name evidence="12" type="ordered locus">TPHA_0C02610</name>
</gene>
<dbReference type="GO" id="GO:1903475">
    <property type="term" value="P:mitotic actomyosin contractile ring assembly"/>
    <property type="evidence" value="ECO:0007669"/>
    <property type="project" value="EnsemblFungi"/>
</dbReference>
<dbReference type="STRING" id="1071381.G8BRN8"/>
<evidence type="ECO:0000259" key="11">
    <source>
        <dbReference type="PROSITE" id="PS51741"/>
    </source>
</evidence>
<dbReference type="SUPFAM" id="SSF103657">
    <property type="entry name" value="BAR/IMD domain-like"/>
    <property type="match status" value="1"/>
</dbReference>
<protein>
    <recommendedName>
        <fullName evidence="14">SH3 domain-containing protein</fullName>
    </recommendedName>
</protein>
<feature type="compositionally biased region" description="Basic and acidic residues" evidence="9">
    <location>
        <begin position="481"/>
        <end position="493"/>
    </location>
</feature>
<dbReference type="GO" id="GO:0051017">
    <property type="term" value="P:actin filament bundle assembly"/>
    <property type="evidence" value="ECO:0007669"/>
    <property type="project" value="EnsemblFungi"/>
</dbReference>
<dbReference type="GO" id="GO:0120104">
    <property type="term" value="C:mitotic actomyosin contractile ring, proximal layer"/>
    <property type="evidence" value="ECO:0007669"/>
    <property type="project" value="TreeGrafter"/>
</dbReference>
<keyword evidence="4" id="KW-0597">Phosphoprotein</keyword>
<dbReference type="KEGG" id="tpf:TPHA_0C02610"/>
<dbReference type="Gene3D" id="1.20.1270.60">
    <property type="entry name" value="Arfaptin homology (AH) domain/BAR domain"/>
    <property type="match status" value="1"/>
</dbReference>
<feature type="region of interest" description="Disordered" evidence="9">
    <location>
        <begin position="455"/>
        <end position="505"/>
    </location>
</feature>
<dbReference type="SUPFAM" id="SSF50044">
    <property type="entry name" value="SH3-domain"/>
    <property type="match status" value="1"/>
</dbReference>
<dbReference type="GO" id="GO:0120155">
    <property type="term" value="C:MIH complex"/>
    <property type="evidence" value="ECO:0007669"/>
    <property type="project" value="EnsemblFungi"/>
</dbReference>
<sequence length="670" mass="76728">MSYNFEECFWDQHDNGVNVLLTHISSGIKACDTMVSFFKQRSELEKDYARRLGAGNDKLMKDISNSPDYGNVQESLVALVNIEKSRAQAHSKQSEIIYRQLFIDTRDFISQIQAKYTTLSGKIEKLRVDKYNKRKGCKELSKRLEEAESRARSLKLNQFNTVGVRKSEQNQKELAKWSNNLQEIQNQLAVLKQEYKSSQKFWLSEWRSITSQFQEMESTRISFIQEKLQQFADATMETSILEQSKDESLINQLAMFTAIDDIASFSSKFGTGRLKEKNHKETKKNEIINGNYTTSHSLVMPRKERSNTMLSKESSGSRNLTHNKRNSYVESIRMLSSQLQKFNGDSNYIDLTKDDFDTTKPVKDQDMYMAAENIDEVLAKNYEISKFNSSKTKRYQKEKKSEDKEENLSSSGSSNPTDFKSHVKNQSSVDTLQTSISSYTSNIDDSERFAKSWNSKNRRRKSVTNLQLPSPTTSDNEQEEKEGKAKDFSRMDNNEAESSKYNLPSEKLVVPSDKVNDDLRYNSMNTTIVNPQLDISTNSKGKLRRKSMVYGDGESPIKEALYKMNRIQSSATNAFAESNPKVGRVRDNGITVTLPLVTSDGLNVIRYAKAEYPLMENDAPGLAHFEKNDYLLITEVVSDEWYKGEVYGNDMIGINHRSGLIPFNFIQLLN</sequence>
<name>G8BRN8_TETPH</name>
<evidence type="ECO:0000256" key="5">
    <source>
        <dbReference type="ARBA" id="ARBA00023212"/>
    </source>
</evidence>
<dbReference type="GO" id="GO:0005543">
    <property type="term" value="F:phospholipid binding"/>
    <property type="evidence" value="ECO:0007669"/>
    <property type="project" value="EnsemblFungi"/>
</dbReference>
<dbReference type="PROSITE" id="PS50002">
    <property type="entry name" value="SH3"/>
    <property type="match status" value="1"/>
</dbReference>
<evidence type="ECO:0000256" key="8">
    <source>
        <dbReference type="SAM" id="Coils"/>
    </source>
</evidence>
<evidence type="ECO:0008006" key="14">
    <source>
        <dbReference type="Google" id="ProtNLM"/>
    </source>
</evidence>
<dbReference type="GO" id="GO:0000142">
    <property type="term" value="C:cellular bud neck contractile ring"/>
    <property type="evidence" value="ECO:0007669"/>
    <property type="project" value="EnsemblFungi"/>
</dbReference>
<dbReference type="GO" id="GO:1902404">
    <property type="term" value="P:mitotic actomyosin contractile ring contraction"/>
    <property type="evidence" value="ECO:0007669"/>
    <property type="project" value="EnsemblFungi"/>
</dbReference>
<keyword evidence="5" id="KW-0206">Cytoskeleton</keyword>